<dbReference type="EMBL" id="VOBQ01000006">
    <property type="protein sequence ID" value="TWO71724.1"/>
    <property type="molecule type" value="Genomic_DNA"/>
</dbReference>
<dbReference type="PANTHER" id="PTHR37945:SF1">
    <property type="entry name" value="EXTRACELLULAR TUNGSTATE BINDING PROTEIN"/>
    <property type="match status" value="1"/>
</dbReference>
<dbReference type="Gene3D" id="3.40.190.10">
    <property type="entry name" value="Periplasmic binding protein-like II"/>
    <property type="match status" value="2"/>
</dbReference>
<keyword evidence="4" id="KW-1185">Reference proteome</keyword>
<dbReference type="PANTHER" id="PTHR37945">
    <property type="entry name" value="EXTRACELLULAR TUNGSTATE BINDING PROTEIN"/>
    <property type="match status" value="1"/>
</dbReference>
<gene>
    <name evidence="3" type="ORF">FN976_08930</name>
</gene>
<evidence type="ECO:0000256" key="1">
    <source>
        <dbReference type="SAM" id="SignalP"/>
    </source>
</evidence>
<keyword evidence="1" id="KW-0732">Signal</keyword>
<dbReference type="OrthoDB" id="186379at2"/>
<dbReference type="RefSeq" id="WP_145892665.1">
    <property type="nucleotide sequence ID" value="NZ_VOBQ01000006.1"/>
</dbReference>
<name>A0A562ZUA7_9BURK</name>
<evidence type="ECO:0000313" key="3">
    <source>
        <dbReference type="EMBL" id="TWO71724.1"/>
    </source>
</evidence>
<comment type="caution">
    <text evidence="3">The sequence shown here is derived from an EMBL/GenBank/DDBJ whole genome shotgun (WGS) entry which is preliminary data.</text>
</comment>
<feature type="signal peptide" evidence="1">
    <location>
        <begin position="1"/>
        <end position="23"/>
    </location>
</feature>
<dbReference type="Pfam" id="PF12849">
    <property type="entry name" value="PBP_like_2"/>
    <property type="match status" value="1"/>
</dbReference>
<dbReference type="InterPro" id="IPR024370">
    <property type="entry name" value="PBP_domain"/>
</dbReference>
<reference evidence="3 4" key="1">
    <citation type="submission" date="2019-07" db="EMBL/GenBank/DDBJ databases">
        <title>Caenimonas sedimenti sp. nov., isolated from activated sludge.</title>
        <authorList>
            <person name="Xu J."/>
        </authorList>
    </citation>
    <scope>NUCLEOTIDE SEQUENCE [LARGE SCALE GENOMIC DNA]</scope>
    <source>
        <strain evidence="3 4">HX-9-20</strain>
    </source>
</reference>
<feature type="domain" description="PBP" evidence="2">
    <location>
        <begin position="21"/>
        <end position="256"/>
    </location>
</feature>
<feature type="chain" id="PRO_5021770254" evidence="1">
    <location>
        <begin position="24"/>
        <end position="281"/>
    </location>
</feature>
<dbReference type="SUPFAM" id="SSF53850">
    <property type="entry name" value="Periplasmic binding protein-like II"/>
    <property type="match status" value="1"/>
</dbReference>
<dbReference type="Proteomes" id="UP000318199">
    <property type="component" value="Unassembled WGS sequence"/>
</dbReference>
<protein>
    <submittedName>
        <fullName evidence="3">Tungsten ABC transporter substrate-binding protein</fullName>
    </submittedName>
</protein>
<accession>A0A562ZUA7</accession>
<dbReference type="AlphaFoldDB" id="A0A562ZUA7"/>
<sequence>MSIALRVLAAGLLALVLAAPASARVIHLATTAAIENSGVLAQLLPRFKQASGIDVQIAAGTAAQVLDLARRGEADMLLVEDDWPELDKLNAQGTAGKRVPLMFSEFLLVGPKSDATGARGKDAVAGFKKLDTAGALFISRGDQSLTHLFEQRLWLRAGMKRPKGGSHRDCGCGMTRALDIAATAFGYTLTDKATWAAFRSRGELVPLVEGDPQLVVGFSVVPVTLPKSTRAKTDAQKAEEAQRARDLQKFTQWLLSAPAQAAIAAHRVAGNQLFYPKAGKP</sequence>
<organism evidence="3 4">
    <name type="scientific">Caenimonas sedimenti</name>
    <dbReference type="NCBI Taxonomy" id="2596921"/>
    <lineage>
        <taxon>Bacteria</taxon>
        <taxon>Pseudomonadati</taxon>
        <taxon>Pseudomonadota</taxon>
        <taxon>Betaproteobacteria</taxon>
        <taxon>Burkholderiales</taxon>
        <taxon>Comamonadaceae</taxon>
        <taxon>Caenimonas</taxon>
    </lineage>
</organism>
<evidence type="ECO:0000313" key="4">
    <source>
        <dbReference type="Proteomes" id="UP000318199"/>
    </source>
</evidence>
<evidence type="ECO:0000259" key="2">
    <source>
        <dbReference type="Pfam" id="PF12849"/>
    </source>
</evidence>
<dbReference type="InterPro" id="IPR052738">
    <property type="entry name" value="ABC-Tungstate_binding"/>
</dbReference>
<proteinExistence type="predicted"/>